<feature type="compositionally biased region" description="Polar residues" evidence="1">
    <location>
        <begin position="1"/>
        <end position="32"/>
    </location>
</feature>
<reference evidence="3" key="1">
    <citation type="submission" date="2013-09" db="EMBL/GenBank/DDBJ databases">
        <title>The Genome Sequence of Anopheles maculatus species B.</title>
        <authorList>
            <consortium name="The Broad Institute Genomics Platform"/>
            <person name="Neafsey D.E."/>
            <person name="Besansky N."/>
            <person name="Howell P."/>
            <person name="Walton C."/>
            <person name="Young S.K."/>
            <person name="Zeng Q."/>
            <person name="Gargeya S."/>
            <person name="Fitzgerald M."/>
            <person name="Haas B."/>
            <person name="Abouelleil A."/>
            <person name="Allen A.W."/>
            <person name="Alvarado L."/>
            <person name="Arachchi H.M."/>
            <person name="Berlin A.M."/>
            <person name="Chapman S.B."/>
            <person name="Gainer-Dewar J."/>
            <person name="Goldberg J."/>
            <person name="Griggs A."/>
            <person name="Gujja S."/>
            <person name="Hansen M."/>
            <person name="Howarth C."/>
            <person name="Imamovic A."/>
            <person name="Ireland A."/>
            <person name="Larimer J."/>
            <person name="McCowan C."/>
            <person name="Murphy C."/>
            <person name="Pearson M."/>
            <person name="Poon T.W."/>
            <person name="Priest M."/>
            <person name="Roberts A."/>
            <person name="Saif S."/>
            <person name="Shea T."/>
            <person name="Sisk P."/>
            <person name="Sykes S."/>
            <person name="Wortman J."/>
            <person name="Nusbaum C."/>
            <person name="Birren B."/>
        </authorList>
    </citation>
    <scope>NUCLEOTIDE SEQUENCE [LARGE SCALE GENOMIC DNA]</scope>
    <source>
        <strain evidence="3">maculatus3</strain>
    </source>
</reference>
<evidence type="ECO:0000256" key="1">
    <source>
        <dbReference type="SAM" id="MobiDB-lite"/>
    </source>
</evidence>
<reference evidence="2" key="2">
    <citation type="submission" date="2020-05" db="UniProtKB">
        <authorList>
            <consortium name="EnsemblMetazoa"/>
        </authorList>
    </citation>
    <scope>IDENTIFICATION</scope>
    <source>
        <strain evidence="2">maculatus3</strain>
    </source>
</reference>
<organism evidence="2 3">
    <name type="scientific">Anopheles maculatus</name>
    <dbReference type="NCBI Taxonomy" id="74869"/>
    <lineage>
        <taxon>Eukaryota</taxon>
        <taxon>Metazoa</taxon>
        <taxon>Ecdysozoa</taxon>
        <taxon>Arthropoda</taxon>
        <taxon>Hexapoda</taxon>
        <taxon>Insecta</taxon>
        <taxon>Pterygota</taxon>
        <taxon>Neoptera</taxon>
        <taxon>Endopterygota</taxon>
        <taxon>Diptera</taxon>
        <taxon>Nematocera</taxon>
        <taxon>Culicoidea</taxon>
        <taxon>Culicidae</taxon>
        <taxon>Anophelinae</taxon>
        <taxon>Anopheles</taxon>
        <taxon>Anopheles maculatus group</taxon>
    </lineage>
</organism>
<accession>A0A182SKK1</accession>
<dbReference type="VEuPathDB" id="VectorBase:AMAM008613"/>
<name>A0A182SKK1_9DIPT</name>
<feature type="region of interest" description="Disordered" evidence="1">
    <location>
        <begin position="1"/>
        <end position="73"/>
    </location>
</feature>
<dbReference type="EnsemblMetazoa" id="AMAM008613-RA">
    <property type="protein sequence ID" value="AMAM008613-PA"/>
    <property type="gene ID" value="AMAM008613"/>
</dbReference>
<feature type="compositionally biased region" description="Low complexity" evidence="1">
    <location>
        <begin position="53"/>
        <end position="73"/>
    </location>
</feature>
<dbReference type="AlphaFoldDB" id="A0A182SKK1"/>
<sequence length="135" mass="13934">MKNRTLKSNTSKRSSLQQQAASNLRNASNGYQSAGGAGAGMVGRASLPLVRSPAAVAAAPQPNAARTGLNNSSTAAAMANKNALNTTTTLSGGVQMRTASGMPKTSRLGLIRPSSGYFSYNTHRKHPDSDNESVN</sequence>
<protein>
    <submittedName>
        <fullName evidence="2">Uncharacterized protein</fullName>
    </submittedName>
</protein>
<evidence type="ECO:0000313" key="2">
    <source>
        <dbReference type="EnsemblMetazoa" id="AMAM008613-PA"/>
    </source>
</evidence>
<dbReference type="Proteomes" id="UP000075901">
    <property type="component" value="Unassembled WGS sequence"/>
</dbReference>
<evidence type="ECO:0000313" key="3">
    <source>
        <dbReference type="Proteomes" id="UP000075901"/>
    </source>
</evidence>
<feature type="region of interest" description="Disordered" evidence="1">
    <location>
        <begin position="87"/>
        <end position="135"/>
    </location>
</feature>
<proteinExistence type="predicted"/>
<keyword evidence="3" id="KW-1185">Reference proteome</keyword>